<accession>A0AAW1R645</accession>
<evidence type="ECO:0000313" key="2">
    <source>
        <dbReference type="Proteomes" id="UP001489004"/>
    </source>
</evidence>
<dbReference type="Proteomes" id="UP001489004">
    <property type="component" value="Unassembled WGS sequence"/>
</dbReference>
<protein>
    <submittedName>
        <fullName evidence="1">Uncharacterized protein</fullName>
    </submittedName>
</protein>
<comment type="caution">
    <text evidence="1">The sequence shown here is derived from an EMBL/GenBank/DDBJ whole genome shotgun (WGS) entry which is preliminary data.</text>
</comment>
<organism evidence="1 2">
    <name type="scientific">[Myrmecia] bisecta</name>
    <dbReference type="NCBI Taxonomy" id="41462"/>
    <lineage>
        <taxon>Eukaryota</taxon>
        <taxon>Viridiplantae</taxon>
        <taxon>Chlorophyta</taxon>
        <taxon>core chlorophytes</taxon>
        <taxon>Trebouxiophyceae</taxon>
        <taxon>Trebouxiales</taxon>
        <taxon>Trebouxiaceae</taxon>
        <taxon>Myrmecia</taxon>
    </lineage>
</organism>
<dbReference type="Gene3D" id="1.25.40.10">
    <property type="entry name" value="Tetratricopeptide repeat domain"/>
    <property type="match status" value="1"/>
</dbReference>
<sequence length="409" mass="43788">MGPMVDDIVKFARLQSQAQPDQALDVLRSGLSMQGDSPAGLAAGRLHLVMAEIEAERSNWNNAAERADSAAKASSATEPGEEEKSAVLQAVARGLCTRVLLSAGRDEEAVDYALNSRVEDNFMDPVSMLEDLASTTLVRHAMAPLEDEEMATVHMQLDVLQGIAMEHGEASVANAAKCAANVRLSMGQTSEADSMFGWVQNTAEAAGQSPEQQAAVVSPQRCAEIRADALLGRAQAAIFMKEWQQAEDLLSQGLTAAEAVGGENHPRLSMVLSLLATVFARTQRVTMAEGLYRNAAKLIKLDPSQAKPTANGVHSSVAAMIAWQHAQLLTVLPKREKEAQEWADCARAHFRQSLSLEGDIETVFGSLEALRGGDKVFREVVVDLSTRRIFDGMEAGLGDAPPDELDGAA</sequence>
<dbReference type="InterPro" id="IPR011990">
    <property type="entry name" value="TPR-like_helical_dom_sf"/>
</dbReference>
<dbReference type="PANTHER" id="PTHR47868">
    <property type="entry name" value="OS05G0457700 PROTEIN"/>
    <property type="match status" value="1"/>
</dbReference>
<dbReference type="Pfam" id="PF13424">
    <property type="entry name" value="TPR_12"/>
    <property type="match status" value="1"/>
</dbReference>
<evidence type="ECO:0000313" key="1">
    <source>
        <dbReference type="EMBL" id="KAK9829059.1"/>
    </source>
</evidence>
<gene>
    <name evidence="1" type="ORF">WJX72_003679</name>
</gene>
<proteinExistence type="predicted"/>
<dbReference type="AlphaFoldDB" id="A0AAW1R645"/>
<dbReference type="SUPFAM" id="SSF48452">
    <property type="entry name" value="TPR-like"/>
    <property type="match status" value="1"/>
</dbReference>
<keyword evidence="2" id="KW-1185">Reference proteome</keyword>
<dbReference type="EMBL" id="JALJOR010000001">
    <property type="protein sequence ID" value="KAK9829059.1"/>
    <property type="molecule type" value="Genomic_DNA"/>
</dbReference>
<dbReference type="GO" id="GO:0005739">
    <property type="term" value="C:mitochondrion"/>
    <property type="evidence" value="ECO:0007669"/>
    <property type="project" value="TreeGrafter"/>
</dbReference>
<name>A0AAW1R645_9CHLO</name>
<dbReference type="PANTHER" id="PTHR47868:SF2">
    <property type="entry name" value="OS05G0457700 PROTEIN"/>
    <property type="match status" value="1"/>
</dbReference>
<reference evidence="1 2" key="1">
    <citation type="journal article" date="2024" name="Nat. Commun.">
        <title>Phylogenomics reveals the evolutionary origins of lichenization in chlorophyte algae.</title>
        <authorList>
            <person name="Puginier C."/>
            <person name="Libourel C."/>
            <person name="Otte J."/>
            <person name="Skaloud P."/>
            <person name="Haon M."/>
            <person name="Grisel S."/>
            <person name="Petersen M."/>
            <person name="Berrin J.G."/>
            <person name="Delaux P.M."/>
            <person name="Dal Grande F."/>
            <person name="Keller J."/>
        </authorList>
    </citation>
    <scope>NUCLEOTIDE SEQUENCE [LARGE SCALE GENOMIC DNA]</scope>
    <source>
        <strain evidence="1 2">SAG 2043</strain>
    </source>
</reference>